<dbReference type="Pfam" id="PF02687">
    <property type="entry name" value="FtsX"/>
    <property type="match status" value="2"/>
</dbReference>
<evidence type="ECO:0000313" key="9">
    <source>
        <dbReference type="EMBL" id="MDO1451451.1"/>
    </source>
</evidence>
<dbReference type="InterPro" id="IPR025857">
    <property type="entry name" value="MacB_PCD"/>
</dbReference>
<dbReference type="Pfam" id="PF12704">
    <property type="entry name" value="MacB_PCD"/>
    <property type="match status" value="2"/>
</dbReference>
<feature type="transmembrane region" description="Helical" evidence="6">
    <location>
        <begin position="437"/>
        <end position="457"/>
    </location>
</feature>
<feature type="domain" description="ABC3 transporter permease C-terminal" evidence="7">
    <location>
        <begin position="298"/>
        <end position="412"/>
    </location>
</feature>
<evidence type="ECO:0000256" key="3">
    <source>
        <dbReference type="ARBA" id="ARBA00022692"/>
    </source>
</evidence>
<evidence type="ECO:0000256" key="6">
    <source>
        <dbReference type="SAM" id="Phobius"/>
    </source>
</evidence>
<evidence type="ECO:0000313" key="10">
    <source>
        <dbReference type="Proteomes" id="UP001168528"/>
    </source>
</evidence>
<comment type="subcellular location">
    <subcellularLocation>
        <location evidence="1">Cell membrane</location>
        <topology evidence="1">Multi-pass membrane protein</topology>
    </subcellularLocation>
</comment>
<organism evidence="9 10">
    <name type="scientific">Rhodocytophaga aerolata</name>
    <dbReference type="NCBI Taxonomy" id="455078"/>
    <lineage>
        <taxon>Bacteria</taxon>
        <taxon>Pseudomonadati</taxon>
        <taxon>Bacteroidota</taxon>
        <taxon>Cytophagia</taxon>
        <taxon>Cytophagales</taxon>
        <taxon>Rhodocytophagaceae</taxon>
        <taxon>Rhodocytophaga</taxon>
    </lineage>
</organism>
<protein>
    <submittedName>
        <fullName evidence="9">ABC transporter permease</fullName>
    </submittedName>
</protein>
<sequence>MLRNYLTIAYRNILRHKLFSFINILGLSLGISVCLLIILMVVDQLSYDSYNPNKDRVYRITSQQTWADNSTGKLAAAPAPLAERLRSEYPGGEKVALFRNLDYRALHNGKDMDLSGFYAGPEFLDVFSIELAEGNRNHVLKDPFSIVISEKLAHTFFRNQNPVGKILTLEEYDGKKAGDFIISGVLKNSGNKSHLKYDVLASINTLTSLAKANNDQSFSAWLNLSNYYVYVLLKEKQPVSSLQNILDEISRKELSQKDVFPHIKFHTQALQGINLTHEILANEPGVVLRRGILYLFALLAFIVMVSACFNYNSLCVARSLSRAKEVGIRKVAGAGRSQIIWQFLTESVLMALIALGFALTLLQFIKPAFYSLDPYVQKLFNLDANLLVYGVFAVFTILVGMVAGLFPSLVLSRFQTVHVLKNLATLSTFSRFRLQRALLVVQFSLSLICIIFTIVAYRQFEYTMEADLGFKTKNVLNVELQGKSYNLFSQRVAHQGNIRAISAASYLPGQGWNMGVEVKRLGVEEATWLDYVAVDANYIPAMEMKLLAGRNFSGVDSLQHEKFIIINERAVQKLELGSAASAVGQYISVGEKPLQIIGVVKDFVIRRPGEPIQPGALRNLANELRYANIHLSDKEVRSTLKDLEISWQNLDALHPFKYKFYDDALAAAHGGFSIMMKVVGFAGLLSVCIACFGLLGIAIYSTQSRLKELSIRKVLGAGATSLALLLSKNFLQLILISIVIGTAAGYYISNLWLQSHAYRVDIGVGTLLFGVVLILILTLLTVGVQVCKTVRANPADHLKME</sequence>
<keyword evidence="2" id="KW-1003">Cell membrane</keyword>
<keyword evidence="10" id="KW-1185">Reference proteome</keyword>
<evidence type="ECO:0000256" key="1">
    <source>
        <dbReference type="ARBA" id="ARBA00004651"/>
    </source>
</evidence>
<feature type="transmembrane region" description="Helical" evidence="6">
    <location>
        <begin position="386"/>
        <end position="411"/>
    </location>
</feature>
<dbReference type="PANTHER" id="PTHR30572:SF18">
    <property type="entry name" value="ABC-TYPE MACROLIDE FAMILY EXPORT SYSTEM PERMEASE COMPONENT 2"/>
    <property type="match status" value="1"/>
</dbReference>
<evidence type="ECO:0000256" key="4">
    <source>
        <dbReference type="ARBA" id="ARBA00022989"/>
    </source>
</evidence>
<dbReference type="Proteomes" id="UP001168528">
    <property type="component" value="Unassembled WGS sequence"/>
</dbReference>
<dbReference type="InterPro" id="IPR050250">
    <property type="entry name" value="Macrolide_Exporter_MacB"/>
</dbReference>
<feature type="domain" description="MacB-like periplasmic core" evidence="8">
    <location>
        <begin position="473"/>
        <end position="603"/>
    </location>
</feature>
<dbReference type="RefSeq" id="WP_302042248.1">
    <property type="nucleotide sequence ID" value="NZ_JAUKPO010000060.1"/>
</dbReference>
<feature type="transmembrane region" description="Helical" evidence="6">
    <location>
        <begin position="722"/>
        <end position="748"/>
    </location>
</feature>
<feature type="transmembrane region" description="Helical" evidence="6">
    <location>
        <begin position="678"/>
        <end position="701"/>
    </location>
</feature>
<keyword evidence="4 6" id="KW-1133">Transmembrane helix</keyword>
<feature type="transmembrane region" description="Helical" evidence="6">
    <location>
        <begin position="760"/>
        <end position="782"/>
    </location>
</feature>
<comment type="caution">
    <text evidence="9">The sequence shown here is derived from an EMBL/GenBank/DDBJ whole genome shotgun (WGS) entry which is preliminary data.</text>
</comment>
<evidence type="ECO:0000256" key="2">
    <source>
        <dbReference type="ARBA" id="ARBA00022475"/>
    </source>
</evidence>
<gene>
    <name evidence="9" type="ORF">Q0590_34575</name>
</gene>
<feature type="transmembrane region" description="Helical" evidence="6">
    <location>
        <begin position="21"/>
        <end position="42"/>
    </location>
</feature>
<proteinExistence type="predicted"/>
<dbReference type="EMBL" id="JAUKPO010000060">
    <property type="protein sequence ID" value="MDO1451451.1"/>
    <property type="molecule type" value="Genomic_DNA"/>
</dbReference>
<keyword evidence="3 6" id="KW-0812">Transmembrane</keyword>
<evidence type="ECO:0000256" key="5">
    <source>
        <dbReference type="ARBA" id="ARBA00023136"/>
    </source>
</evidence>
<feature type="domain" description="ABC3 transporter permease C-terminal" evidence="7">
    <location>
        <begin position="681"/>
        <end position="794"/>
    </location>
</feature>
<name>A0ABT8RIA4_9BACT</name>
<dbReference type="PANTHER" id="PTHR30572">
    <property type="entry name" value="MEMBRANE COMPONENT OF TRANSPORTER-RELATED"/>
    <property type="match status" value="1"/>
</dbReference>
<keyword evidence="5 6" id="KW-0472">Membrane</keyword>
<accession>A0ABT8RIA4</accession>
<dbReference type="InterPro" id="IPR003838">
    <property type="entry name" value="ABC3_permease_C"/>
</dbReference>
<evidence type="ECO:0000259" key="8">
    <source>
        <dbReference type="Pfam" id="PF12704"/>
    </source>
</evidence>
<evidence type="ECO:0000259" key="7">
    <source>
        <dbReference type="Pfam" id="PF02687"/>
    </source>
</evidence>
<feature type="transmembrane region" description="Helical" evidence="6">
    <location>
        <begin position="292"/>
        <end position="312"/>
    </location>
</feature>
<feature type="transmembrane region" description="Helical" evidence="6">
    <location>
        <begin position="339"/>
        <end position="366"/>
    </location>
</feature>
<feature type="domain" description="MacB-like periplasmic core" evidence="8">
    <location>
        <begin position="20"/>
        <end position="246"/>
    </location>
</feature>
<reference evidence="9" key="1">
    <citation type="submission" date="2023-07" db="EMBL/GenBank/DDBJ databases">
        <title>The genome sequence of Rhodocytophaga aerolata KACC 12507.</title>
        <authorList>
            <person name="Zhang X."/>
        </authorList>
    </citation>
    <scope>NUCLEOTIDE SEQUENCE</scope>
    <source>
        <strain evidence="9">KACC 12507</strain>
    </source>
</reference>